<dbReference type="AlphaFoldDB" id="A0AAP0KM97"/>
<comment type="caution">
    <text evidence="1">The sequence shown here is derived from an EMBL/GenBank/DDBJ whole genome shotgun (WGS) entry which is preliminary data.</text>
</comment>
<proteinExistence type="predicted"/>
<organism evidence="1 2">
    <name type="scientific">Stephania japonica</name>
    <dbReference type="NCBI Taxonomy" id="461633"/>
    <lineage>
        <taxon>Eukaryota</taxon>
        <taxon>Viridiplantae</taxon>
        <taxon>Streptophyta</taxon>
        <taxon>Embryophyta</taxon>
        <taxon>Tracheophyta</taxon>
        <taxon>Spermatophyta</taxon>
        <taxon>Magnoliopsida</taxon>
        <taxon>Ranunculales</taxon>
        <taxon>Menispermaceae</taxon>
        <taxon>Menispermoideae</taxon>
        <taxon>Cissampelideae</taxon>
        <taxon>Stephania</taxon>
    </lineage>
</organism>
<name>A0AAP0KM97_9MAGN</name>
<reference evidence="1 2" key="1">
    <citation type="submission" date="2024-01" db="EMBL/GenBank/DDBJ databases">
        <title>Genome assemblies of Stephania.</title>
        <authorList>
            <person name="Yang L."/>
        </authorList>
    </citation>
    <scope>NUCLEOTIDE SEQUENCE [LARGE SCALE GENOMIC DNA]</scope>
    <source>
        <strain evidence="1">QJT</strain>
        <tissue evidence="1">Leaf</tissue>
    </source>
</reference>
<evidence type="ECO:0000313" key="2">
    <source>
        <dbReference type="Proteomes" id="UP001417504"/>
    </source>
</evidence>
<protein>
    <submittedName>
        <fullName evidence="1">Uncharacterized protein</fullName>
    </submittedName>
</protein>
<evidence type="ECO:0000313" key="1">
    <source>
        <dbReference type="EMBL" id="KAK9155181.1"/>
    </source>
</evidence>
<gene>
    <name evidence="1" type="ORF">Sjap_002661</name>
</gene>
<dbReference type="EMBL" id="JBBNAE010000001">
    <property type="protein sequence ID" value="KAK9155181.1"/>
    <property type="molecule type" value="Genomic_DNA"/>
</dbReference>
<sequence>MDDDSLFMCCHHESTNGSEKNNYFATFLLGNGSSDLFGMSNGRFSLWKHQLKL</sequence>
<keyword evidence="2" id="KW-1185">Reference proteome</keyword>
<dbReference type="Proteomes" id="UP001417504">
    <property type="component" value="Unassembled WGS sequence"/>
</dbReference>
<accession>A0AAP0KM97</accession>